<evidence type="ECO:0000256" key="3">
    <source>
        <dbReference type="ARBA" id="ARBA00022723"/>
    </source>
</evidence>
<evidence type="ECO:0000256" key="1">
    <source>
        <dbReference type="ARBA" id="ARBA00004418"/>
    </source>
</evidence>
<dbReference type="GO" id="GO:0009055">
    <property type="term" value="F:electron transfer activity"/>
    <property type="evidence" value="ECO:0007669"/>
    <property type="project" value="InterPro"/>
</dbReference>
<feature type="binding site" description="covalent" evidence="8">
    <location>
        <position position="246"/>
    </location>
    <ligand>
        <name>heme c</name>
        <dbReference type="ChEBI" id="CHEBI:61717"/>
        <label>2</label>
    </ligand>
</feature>
<evidence type="ECO:0000259" key="10">
    <source>
        <dbReference type="PROSITE" id="PS51007"/>
    </source>
</evidence>
<evidence type="ECO:0000313" key="12">
    <source>
        <dbReference type="Proteomes" id="UP000295129"/>
    </source>
</evidence>
<dbReference type="GO" id="GO:0020037">
    <property type="term" value="F:heme binding"/>
    <property type="evidence" value="ECO:0007669"/>
    <property type="project" value="InterPro"/>
</dbReference>
<dbReference type="PANTHER" id="PTHR30600:SF7">
    <property type="entry name" value="CYTOCHROME C PEROXIDASE-RELATED"/>
    <property type="match status" value="1"/>
</dbReference>
<dbReference type="GO" id="GO:0046872">
    <property type="term" value="F:metal ion binding"/>
    <property type="evidence" value="ECO:0007669"/>
    <property type="project" value="UniProtKB-KW"/>
</dbReference>
<evidence type="ECO:0000256" key="9">
    <source>
        <dbReference type="PIRSR" id="PIRSR000294-2"/>
    </source>
</evidence>
<dbReference type="InterPro" id="IPR026259">
    <property type="entry name" value="MauG/Cytc_peroxidase"/>
</dbReference>
<feature type="domain" description="Cytochrome c" evidence="10">
    <location>
        <begin position="232"/>
        <end position="352"/>
    </location>
</feature>
<dbReference type="PANTHER" id="PTHR30600">
    <property type="entry name" value="CYTOCHROME C PEROXIDASE-RELATED"/>
    <property type="match status" value="1"/>
</dbReference>
<comment type="subcellular location">
    <subcellularLocation>
        <location evidence="1">Periplasm</location>
    </subcellularLocation>
</comment>
<feature type="binding site" description="covalent" evidence="8">
    <location>
        <position position="249"/>
    </location>
    <ligand>
        <name>heme c</name>
        <dbReference type="ChEBI" id="CHEBI:61717"/>
        <label>2</label>
    </ligand>
</feature>
<evidence type="ECO:0000256" key="2">
    <source>
        <dbReference type="ARBA" id="ARBA00022617"/>
    </source>
</evidence>
<organism evidence="11 12">
    <name type="scientific">Azoarcus indigens</name>
    <dbReference type="NCBI Taxonomy" id="29545"/>
    <lineage>
        <taxon>Bacteria</taxon>
        <taxon>Pseudomonadati</taxon>
        <taxon>Pseudomonadota</taxon>
        <taxon>Betaproteobacteria</taxon>
        <taxon>Rhodocyclales</taxon>
        <taxon>Zoogloeaceae</taxon>
        <taxon>Azoarcus</taxon>
    </lineage>
</organism>
<dbReference type="AlphaFoldDB" id="A0A4R6EFS1"/>
<comment type="caution">
    <text evidence="11">The sequence shown here is derived from an EMBL/GenBank/DDBJ whole genome shotgun (WGS) entry which is preliminary data.</text>
</comment>
<gene>
    <name evidence="11" type="ORF">C7389_10132</name>
</gene>
<keyword evidence="4" id="KW-0732">Signal</keyword>
<protein>
    <submittedName>
        <fullName evidence="11">Cytochrome c peroxidase</fullName>
    </submittedName>
</protein>
<dbReference type="InterPro" id="IPR036909">
    <property type="entry name" value="Cyt_c-like_dom_sf"/>
</dbReference>
<feature type="binding site" description="axial binding residue" evidence="9">
    <location>
        <position position="107"/>
    </location>
    <ligand>
        <name>heme c</name>
        <dbReference type="ChEBI" id="CHEBI:61717"/>
        <label>1</label>
    </ligand>
    <ligandPart>
        <name>Fe</name>
        <dbReference type="ChEBI" id="CHEBI:18248"/>
    </ligandPart>
</feature>
<comment type="cofactor">
    <cofactor evidence="8">
        <name>heme</name>
        <dbReference type="ChEBI" id="CHEBI:30413"/>
    </cofactor>
    <text evidence="8">Binds 2 heme groups.</text>
</comment>
<evidence type="ECO:0000313" key="11">
    <source>
        <dbReference type="EMBL" id="TDN56653.1"/>
    </source>
</evidence>
<dbReference type="InterPro" id="IPR009056">
    <property type="entry name" value="Cyt_c-like_dom"/>
</dbReference>
<accession>A0A4R6EFS1</accession>
<feature type="binding site" description="covalent" evidence="8">
    <location>
        <position position="106"/>
    </location>
    <ligand>
        <name>heme c</name>
        <dbReference type="ChEBI" id="CHEBI:61717"/>
        <label>1</label>
    </ligand>
</feature>
<name>A0A4R6EFS1_9RHOO</name>
<dbReference type="Pfam" id="PF03150">
    <property type="entry name" value="CCP_MauG"/>
    <property type="match status" value="1"/>
</dbReference>
<comment type="PTM">
    <text evidence="8">Binds 2 heme groups per subunit.</text>
</comment>
<dbReference type="InterPro" id="IPR004852">
    <property type="entry name" value="Di-haem_cyt_c_peroxidsae"/>
</dbReference>
<sequence>MLNATFPRRYTMPAVKRSFSSLLPPLTVAGLIALSAGLLLSLTWRGVPEENSRKATTVLTEGMRRTEPLSPLPRSLEVDTSKAALGERLFHDPVLSRDHTISCASCHPLNQGGTDRRARSIGVAGAVGTINTPTVLNTVFNFVQFWDGRVATLEEQVSGPLTNPLEMASNWTDVIARLNADRDYRERFTLLYPSGITPATVADALAQFERTLITPDAPFDRYLRGEHDAIGEDAREGYRRFKDYGCASCHQGVNIGGNMFQRFGVMGDYFAARQRAVEDADLGRFIVTGREDDRHVFKVPSLRNIALTAPYFHDGSATTLDEAVVVMAWYQLGRELNAEDRRVLVAFLNSLTGQLRGEAMR</sequence>
<reference evidence="11 12" key="1">
    <citation type="submission" date="2019-03" db="EMBL/GenBank/DDBJ databases">
        <title>Genomic Encyclopedia of Type Strains, Phase IV (KMG-IV): sequencing the most valuable type-strain genomes for metagenomic binning, comparative biology and taxonomic classification.</title>
        <authorList>
            <person name="Goeker M."/>
        </authorList>
    </citation>
    <scope>NUCLEOTIDE SEQUENCE [LARGE SCALE GENOMIC DNA]</scope>
    <source>
        <strain evidence="11 12">DSM 12121</strain>
    </source>
</reference>
<keyword evidence="6" id="KW-0560">Oxidoreductase</keyword>
<evidence type="ECO:0000256" key="7">
    <source>
        <dbReference type="ARBA" id="ARBA00023004"/>
    </source>
</evidence>
<dbReference type="Gene3D" id="1.10.760.10">
    <property type="entry name" value="Cytochrome c-like domain"/>
    <property type="match status" value="2"/>
</dbReference>
<keyword evidence="5" id="KW-0574">Periplasm</keyword>
<feature type="binding site" description="covalent" evidence="8">
    <location>
        <position position="103"/>
    </location>
    <ligand>
        <name>heme c</name>
        <dbReference type="ChEBI" id="CHEBI:61717"/>
        <label>1</label>
    </ligand>
</feature>
<evidence type="ECO:0000256" key="5">
    <source>
        <dbReference type="ARBA" id="ARBA00022764"/>
    </source>
</evidence>
<dbReference type="GO" id="GO:0042597">
    <property type="term" value="C:periplasmic space"/>
    <property type="evidence" value="ECO:0007669"/>
    <property type="project" value="UniProtKB-SubCell"/>
</dbReference>
<dbReference type="PROSITE" id="PS51007">
    <property type="entry name" value="CYTC"/>
    <property type="match status" value="2"/>
</dbReference>
<keyword evidence="7 9" id="KW-0408">Iron</keyword>
<keyword evidence="12" id="KW-1185">Reference proteome</keyword>
<feature type="binding site" description="axial binding residue" evidence="9">
    <location>
        <position position="327"/>
    </location>
    <ligand>
        <name>heme c</name>
        <dbReference type="ChEBI" id="CHEBI:61717"/>
        <label>2</label>
    </ligand>
    <ligandPart>
        <name>Fe</name>
        <dbReference type="ChEBI" id="CHEBI:18248"/>
    </ligandPart>
</feature>
<dbReference type="GO" id="GO:0004130">
    <property type="term" value="F:cytochrome-c peroxidase activity"/>
    <property type="evidence" value="ECO:0007669"/>
    <property type="project" value="TreeGrafter"/>
</dbReference>
<proteinExistence type="predicted"/>
<evidence type="ECO:0000256" key="8">
    <source>
        <dbReference type="PIRSR" id="PIRSR000294-1"/>
    </source>
</evidence>
<keyword evidence="2 8" id="KW-0349">Heme</keyword>
<dbReference type="PIRSF" id="PIRSF000294">
    <property type="entry name" value="Cytochrome-c_peroxidase"/>
    <property type="match status" value="1"/>
</dbReference>
<keyword evidence="3 9" id="KW-0479">Metal-binding</keyword>
<evidence type="ECO:0000256" key="6">
    <source>
        <dbReference type="ARBA" id="ARBA00023002"/>
    </source>
</evidence>
<dbReference type="EMBL" id="SNVV01000001">
    <property type="protein sequence ID" value="TDN56653.1"/>
    <property type="molecule type" value="Genomic_DNA"/>
</dbReference>
<feature type="domain" description="Cytochrome c" evidence="10">
    <location>
        <begin position="81"/>
        <end position="212"/>
    </location>
</feature>
<evidence type="ECO:0000256" key="4">
    <source>
        <dbReference type="ARBA" id="ARBA00022729"/>
    </source>
</evidence>
<dbReference type="Proteomes" id="UP000295129">
    <property type="component" value="Unassembled WGS sequence"/>
</dbReference>
<dbReference type="SUPFAM" id="SSF46626">
    <property type="entry name" value="Cytochrome c"/>
    <property type="match status" value="2"/>
</dbReference>
<keyword evidence="11" id="KW-0575">Peroxidase</keyword>
<feature type="binding site" description="axial binding residue" evidence="9">
    <location>
        <position position="250"/>
    </location>
    <ligand>
        <name>heme c</name>
        <dbReference type="ChEBI" id="CHEBI:61717"/>
        <label>2</label>
    </ligand>
    <ligandPart>
        <name>Fe</name>
        <dbReference type="ChEBI" id="CHEBI:18248"/>
    </ligandPart>
</feature>
<dbReference type="InterPro" id="IPR051395">
    <property type="entry name" value="Cytochrome_c_Peroxidase/MauG"/>
</dbReference>